<feature type="transmembrane region" description="Helical" evidence="7">
    <location>
        <begin position="229"/>
        <end position="250"/>
    </location>
</feature>
<evidence type="ECO:0000256" key="6">
    <source>
        <dbReference type="ARBA" id="ARBA00023136"/>
    </source>
</evidence>
<evidence type="ECO:0000256" key="2">
    <source>
        <dbReference type="ARBA" id="ARBA00022448"/>
    </source>
</evidence>
<feature type="transmembrane region" description="Helical" evidence="7">
    <location>
        <begin position="256"/>
        <end position="276"/>
    </location>
</feature>
<keyword evidence="5 7" id="KW-1133">Transmembrane helix</keyword>
<gene>
    <name evidence="8" type="ORF">Tharo_0833</name>
</gene>
<dbReference type="PANTHER" id="PTHR36838">
    <property type="entry name" value="AUXIN EFFLUX CARRIER FAMILY PROTEIN"/>
    <property type="match status" value="1"/>
</dbReference>
<feature type="transmembrane region" description="Helical" evidence="7">
    <location>
        <begin position="65"/>
        <end position="87"/>
    </location>
</feature>
<sequence length="320" mass="33026">MLDILAITTPVFVLIAVGFGAVRTGLFSTADVRALGRFVIQFALPALLFKTLSQRSFGEIMNLRFILAYLLGSLLACVAAALFARYVKKHAPLSAVFVGMGSSMSNSIFLGLPIALQVIGPVASVIVALVVMVENLLMLPLLLAAAESLGKPGLGLLPALRRIFERLLKNPLVIAISAGFAASLLELAIPAPVARAIDLLSVTSAGVALFVVGGNLVRIPVGGLLGDVGLISFAKLVLHPAAVVLALWLVPGVDPAYQAGAVLIACVPMLSIYPILGQQYGLESLCSAALVATTVASFITVALWIWAVGQAGLLAASAPG</sequence>
<proteinExistence type="predicted"/>
<dbReference type="GO" id="GO:0016020">
    <property type="term" value="C:membrane"/>
    <property type="evidence" value="ECO:0007669"/>
    <property type="project" value="UniProtKB-SubCell"/>
</dbReference>
<feature type="transmembrane region" description="Helical" evidence="7">
    <location>
        <begin position="108"/>
        <end position="131"/>
    </location>
</feature>
<dbReference type="GO" id="GO:0055085">
    <property type="term" value="P:transmembrane transport"/>
    <property type="evidence" value="ECO:0007669"/>
    <property type="project" value="InterPro"/>
</dbReference>
<organism evidence="8 9">
    <name type="scientific">Thauera aromatica K172</name>
    <dbReference type="NCBI Taxonomy" id="44139"/>
    <lineage>
        <taxon>Bacteria</taxon>
        <taxon>Pseudomonadati</taxon>
        <taxon>Pseudomonadota</taxon>
        <taxon>Betaproteobacteria</taxon>
        <taxon>Rhodocyclales</taxon>
        <taxon>Zoogloeaceae</taxon>
        <taxon>Thauera</taxon>
    </lineage>
</organism>
<comment type="subcellular location">
    <subcellularLocation>
        <location evidence="1">Membrane</location>
        <topology evidence="1">Multi-pass membrane protein</topology>
    </subcellularLocation>
</comment>
<dbReference type="KEGG" id="tak:Tharo_0833"/>
<evidence type="ECO:0000256" key="3">
    <source>
        <dbReference type="ARBA" id="ARBA00022475"/>
    </source>
</evidence>
<keyword evidence="9" id="KW-1185">Reference proteome</keyword>
<keyword evidence="2" id="KW-0813">Transport</keyword>
<keyword evidence="3" id="KW-1003">Cell membrane</keyword>
<protein>
    <submittedName>
        <fullName evidence="8">Auxin Efflux Carrier</fullName>
    </submittedName>
</protein>
<dbReference type="PANTHER" id="PTHR36838:SF3">
    <property type="entry name" value="TRANSPORTER AUXIN EFFLUX CARRIER EC FAMILY"/>
    <property type="match status" value="1"/>
</dbReference>
<dbReference type="InterPro" id="IPR004776">
    <property type="entry name" value="Mem_transp_PIN-like"/>
</dbReference>
<evidence type="ECO:0000256" key="4">
    <source>
        <dbReference type="ARBA" id="ARBA00022692"/>
    </source>
</evidence>
<dbReference type="AlphaFoldDB" id="A0A2R4BKB7"/>
<feature type="transmembrane region" description="Helical" evidence="7">
    <location>
        <begin position="6"/>
        <end position="22"/>
    </location>
</feature>
<keyword evidence="6 7" id="KW-0472">Membrane</keyword>
<dbReference type="Proteomes" id="UP000241885">
    <property type="component" value="Chromosome"/>
</dbReference>
<feature type="transmembrane region" description="Helical" evidence="7">
    <location>
        <begin position="199"/>
        <end position="217"/>
    </location>
</feature>
<evidence type="ECO:0000313" key="9">
    <source>
        <dbReference type="Proteomes" id="UP000241885"/>
    </source>
</evidence>
<evidence type="ECO:0000256" key="1">
    <source>
        <dbReference type="ARBA" id="ARBA00004141"/>
    </source>
</evidence>
<dbReference type="OrthoDB" id="3435874at2"/>
<dbReference type="EMBL" id="CP028339">
    <property type="protein sequence ID" value="AVR87775.1"/>
    <property type="molecule type" value="Genomic_DNA"/>
</dbReference>
<keyword evidence="4 7" id="KW-0812">Transmembrane</keyword>
<accession>A0A2R4BKB7</accession>
<feature type="transmembrane region" description="Helical" evidence="7">
    <location>
        <begin position="288"/>
        <end position="307"/>
    </location>
</feature>
<evidence type="ECO:0000313" key="8">
    <source>
        <dbReference type="EMBL" id="AVR87775.1"/>
    </source>
</evidence>
<evidence type="ECO:0000256" key="5">
    <source>
        <dbReference type="ARBA" id="ARBA00022989"/>
    </source>
</evidence>
<dbReference type="Pfam" id="PF03547">
    <property type="entry name" value="Mem_trans"/>
    <property type="match status" value="2"/>
</dbReference>
<reference evidence="8 9" key="1">
    <citation type="submission" date="2018-03" db="EMBL/GenBank/DDBJ databases">
        <title>Complete genome sequence of Thauera aromatica, a model organism for studying aromatic compound degradation under denitrifying conditions.</title>
        <authorList>
            <person name="Lo H.-Y."/>
            <person name="Goris T."/>
            <person name="Boll M."/>
            <person name="Mueller J.A."/>
        </authorList>
    </citation>
    <scope>NUCLEOTIDE SEQUENCE [LARGE SCALE GENOMIC DNA]</scope>
    <source>
        <strain evidence="8 9">K172</strain>
    </source>
</reference>
<evidence type="ECO:0000256" key="7">
    <source>
        <dbReference type="SAM" id="Phobius"/>
    </source>
</evidence>
<feature type="transmembrane region" description="Helical" evidence="7">
    <location>
        <begin position="172"/>
        <end position="193"/>
    </location>
</feature>
<dbReference type="RefSeq" id="WP_107220111.1">
    <property type="nucleotide sequence ID" value="NZ_CP028339.1"/>
</dbReference>
<name>A0A2R4BKB7_THAAR</name>